<organism evidence="1 2">
    <name type="scientific">Cupriavidus taiwanensis</name>
    <dbReference type="NCBI Taxonomy" id="164546"/>
    <lineage>
        <taxon>Bacteria</taxon>
        <taxon>Pseudomonadati</taxon>
        <taxon>Pseudomonadota</taxon>
        <taxon>Betaproteobacteria</taxon>
        <taxon>Burkholderiales</taxon>
        <taxon>Burkholderiaceae</taxon>
        <taxon>Cupriavidus</taxon>
    </lineage>
</organism>
<name>A0A7Z7JHU4_9BURK</name>
<comment type="caution">
    <text evidence="1">The sequence shown here is derived from an EMBL/GenBank/DDBJ whole genome shotgun (WGS) entry which is preliminary data.</text>
</comment>
<evidence type="ECO:0000313" key="2">
    <source>
        <dbReference type="Proteomes" id="UP000257139"/>
    </source>
</evidence>
<dbReference type="EMBL" id="OGUU01000045">
    <property type="protein sequence ID" value="SPC25650.1"/>
    <property type="molecule type" value="Genomic_DNA"/>
</dbReference>
<sequence>MGFRREPSISYAALTAATEQQVGVYQKLANQEPNMATKVEYHRSAHGAVSLWRRLTEVGDQANGDAERLDALVDAIGTAAK</sequence>
<gene>
    <name evidence="1" type="ORF">CBM2594_U10151</name>
</gene>
<protein>
    <submittedName>
        <fullName evidence="1">Uncharacterized protein</fullName>
    </submittedName>
</protein>
<accession>A0A7Z7JHU4</accession>
<evidence type="ECO:0000313" key="1">
    <source>
        <dbReference type="EMBL" id="SPC25650.1"/>
    </source>
</evidence>
<dbReference type="AlphaFoldDB" id="A0A7Z7JHU4"/>
<reference evidence="1 2" key="1">
    <citation type="submission" date="2018-01" db="EMBL/GenBank/DDBJ databases">
        <authorList>
            <person name="Clerissi C."/>
        </authorList>
    </citation>
    <scope>NUCLEOTIDE SEQUENCE [LARGE SCALE GENOMIC DNA]</scope>
    <source>
        <strain evidence="1">Cupriavidus taiwanensis STM 6021</strain>
    </source>
</reference>
<dbReference type="Proteomes" id="UP000257139">
    <property type="component" value="Unassembled WGS sequence"/>
</dbReference>
<proteinExistence type="predicted"/>